<evidence type="ECO:0000313" key="18">
    <source>
        <dbReference type="EMBL" id="RED54308.1"/>
    </source>
</evidence>
<dbReference type="GO" id="GO:0005886">
    <property type="term" value="C:plasma membrane"/>
    <property type="evidence" value="ECO:0007669"/>
    <property type="project" value="UniProtKB-SubCell"/>
</dbReference>
<evidence type="ECO:0000256" key="13">
    <source>
        <dbReference type="ARBA" id="ARBA00023012"/>
    </source>
</evidence>
<dbReference type="Pfam" id="PF00672">
    <property type="entry name" value="HAMP"/>
    <property type="match status" value="1"/>
</dbReference>
<dbReference type="SMART" id="SM00387">
    <property type="entry name" value="HATPase_c"/>
    <property type="match status" value="1"/>
</dbReference>
<reference evidence="18 19" key="1">
    <citation type="submission" date="2018-07" db="EMBL/GenBank/DDBJ databases">
        <title>Genomic Encyclopedia of Type Strains, Phase III (KMG-III): the genomes of soil and plant-associated and newly described type strains.</title>
        <authorList>
            <person name="Whitman W."/>
        </authorList>
    </citation>
    <scope>NUCLEOTIDE SEQUENCE [LARGE SCALE GENOMIC DNA]</scope>
    <source>
        <strain evidence="18 19">CECT 8488</strain>
    </source>
</reference>
<dbReference type="InterPro" id="IPR003660">
    <property type="entry name" value="HAMP_dom"/>
</dbReference>
<feature type="transmembrane region" description="Helical" evidence="15">
    <location>
        <begin position="20"/>
        <end position="39"/>
    </location>
</feature>
<dbReference type="InterPro" id="IPR005467">
    <property type="entry name" value="His_kinase_dom"/>
</dbReference>
<dbReference type="InterPro" id="IPR003594">
    <property type="entry name" value="HATPase_dom"/>
</dbReference>
<evidence type="ECO:0000259" key="16">
    <source>
        <dbReference type="PROSITE" id="PS50109"/>
    </source>
</evidence>
<keyword evidence="8 15" id="KW-0812">Transmembrane</keyword>
<evidence type="ECO:0000256" key="10">
    <source>
        <dbReference type="ARBA" id="ARBA00022777"/>
    </source>
</evidence>
<dbReference type="PRINTS" id="PR00344">
    <property type="entry name" value="BCTRLSENSOR"/>
</dbReference>
<keyword evidence="7" id="KW-0808">Transferase</keyword>
<evidence type="ECO:0000256" key="15">
    <source>
        <dbReference type="SAM" id="Phobius"/>
    </source>
</evidence>
<dbReference type="Gene3D" id="3.30.565.10">
    <property type="entry name" value="Histidine kinase-like ATPase, C-terminal domain"/>
    <property type="match status" value="1"/>
</dbReference>
<dbReference type="CDD" id="cd00082">
    <property type="entry name" value="HisKA"/>
    <property type="match status" value="1"/>
</dbReference>
<dbReference type="InterPro" id="IPR036097">
    <property type="entry name" value="HisK_dim/P_sf"/>
</dbReference>
<keyword evidence="11" id="KW-0067">ATP-binding</keyword>
<keyword evidence="13" id="KW-0902">Two-component regulatory system</keyword>
<evidence type="ECO:0000256" key="8">
    <source>
        <dbReference type="ARBA" id="ARBA00022692"/>
    </source>
</evidence>
<protein>
    <recommendedName>
        <fullName evidence="3">histidine kinase</fullName>
        <ecNumber evidence="3">2.7.13.3</ecNumber>
    </recommendedName>
</protein>
<evidence type="ECO:0000259" key="17">
    <source>
        <dbReference type="PROSITE" id="PS50885"/>
    </source>
</evidence>
<dbReference type="PANTHER" id="PTHR44936">
    <property type="entry name" value="SENSOR PROTEIN CREC"/>
    <property type="match status" value="1"/>
</dbReference>
<dbReference type="PANTHER" id="PTHR44936:SF5">
    <property type="entry name" value="SENSOR HISTIDINE KINASE ENVZ"/>
    <property type="match status" value="1"/>
</dbReference>
<keyword evidence="10 18" id="KW-0418">Kinase</keyword>
<keyword evidence="12 15" id="KW-1133">Transmembrane helix</keyword>
<name>A0A3D9HXS5_9PROT</name>
<dbReference type="SMART" id="SM00388">
    <property type="entry name" value="HisKA"/>
    <property type="match status" value="1"/>
</dbReference>
<keyword evidence="6" id="KW-0597">Phosphoprotein</keyword>
<dbReference type="Proteomes" id="UP000256845">
    <property type="component" value="Unassembled WGS sequence"/>
</dbReference>
<dbReference type="AlphaFoldDB" id="A0A3D9HXS5"/>
<dbReference type="EC" id="2.7.13.3" evidence="3"/>
<dbReference type="SMART" id="SM00304">
    <property type="entry name" value="HAMP"/>
    <property type="match status" value="1"/>
</dbReference>
<dbReference type="InterPro" id="IPR050980">
    <property type="entry name" value="2C_sensor_his_kinase"/>
</dbReference>
<dbReference type="PROSITE" id="PS50885">
    <property type="entry name" value="HAMP"/>
    <property type="match status" value="1"/>
</dbReference>
<keyword evidence="14 15" id="KW-0472">Membrane</keyword>
<evidence type="ECO:0000256" key="3">
    <source>
        <dbReference type="ARBA" id="ARBA00012438"/>
    </source>
</evidence>
<keyword evidence="19" id="KW-1185">Reference proteome</keyword>
<organism evidence="18 19">
    <name type="scientific">Aestuariispira insulae</name>
    <dbReference type="NCBI Taxonomy" id="1461337"/>
    <lineage>
        <taxon>Bacteria</taxon>
        <taxon>Pseudomonadati</taxon>
        <taxon>Pseudomonadota</taxon>
        <taxon>Alphaproteobacteria</taxon>
        <taxon>Rhodospirillales</taxon>
        <taxon>Kiloniellaceae</taxon>
        <taxon>Aestuariispira</taxon>
    </lineage>
</organism>
<accession>A0A3D9HXS5</accession>
<evidence type="ECO:0000256" key="14">
    <source>
        <dbReference type="ARBA" id="ARBA00023136"/>
    </source>
</evidence>
<sequence length="438" mass="49536">MKVRHYVKRVLPRSFYGRSLLIIVMPLVLLQLVSAWIFYDRHWDRITWRLATTIAGDLQYITEQMRDAPDKIPEIFAQAQHSMGLSLILQPGEILPNERLMDDGLIDRMLAQALEERIKRPFQIDSSSFQEEVIIDIQLADSVLTVVVPGKRLFSSTTYIFLMWMIGTSLVLFAVASIFMRNQVKPIRRLSDAVDRFGKGRDPGSDFKPEGAAEVRLAAAAFNRMMHRIRRQIRQRTDMLSGVSHDLKTPLTRIKLQLALLEQSPETEAIKGNVSEMEKMIEGYLTFARGEGGEPSVETEITALVSEIAHKWKMGGVSIDCHVEGSIMVWLKPEAFSRCIDNLISNANRYAGNIWVTTGRRGDFIEVTVDDDGPGIPEDEREKVFRPFYRLDRSRNPKTGGTGLGLAISRDVVRVHGGDLLLEDSPHGGLRARVRLPI</sequence>
<dbReference type="Pfam" id="PF00512">
    <property type="entry name" value="HisKA"/>
    <property type="match status" value="1"/>
</dbReference>
<dbReference type="SUPFAM" id="SSF47384">
    <property type="entry name" value="Homodimeric domain of signal transducing histidine kinase"/>
    <property type="match status" value="1"/>
</dbReference>
<feature type="domain" description="Histidine kinase" evidence="16">
    <location>
        <begin position="242"/>
        <end position="438"/>
    </location>
</feature>
<evidence type="ECO:0000256" key="2">
    <source>
        <dbReference type="ARBA" id="ARBA00004429"/>
    </source>
</evidence>
<comment type="caution">
    <text evidence="18">The sequence shown here is derived from an EMBL/GenBank/DDBJ whole genome shotgun (WGS) entry which is preliminary data.</text>
</comment>
<feature type="domain" description="HAMP" evidence="17">
    <location>
        <begin position="181"/>
        <end position="234"/>
    </location>
</feature>
<evidence type="ECO:0000256" key="1">
    <source>
        <dbReference type="ARBA" id="ARBA00000085"/>
    </source>
</evidence>
<evidence type="ECO:0000256" key="9">
    <source>
        <dbReference type="ARBA" id="ARBA00022741"/>
    </source>
</evidence>
<evidence type="ECO:0000256" key="12">
    <source>
        <dbReference type="ARBA" id="ARBA00022989"/>
    </source>
</evidence>
<dbReference type="RefSeq" id="WP_115935373.1">
    <property type="nucleotide sequence ID" value="NZ_QRDW01000001.1"/>
</dbReference>
<dbReference type="EMBL" id="QRDW01000001">
    <property type="protein sequence ID" value="RED54308.1"/>
    <property type="molecule type" value="Genomic_DNA"/>
</dbReference>
<dbReference type="OrthoDB" id="9804645at2"/>
<proteinExistence type="predicted"/>
<evidence type="ECO:0000256" key="6">
    <source>
        <dbReference type="ARBA" id="ARBA00022553"/>
    </source>
</evidence>
<evidence type="ECO:0000256" key="7">
    <source>
        <dbReference type="ARBA" id="ARBA00022679"/>
    </source>
</evidence>
<keyword evidence="4" id="KW-1003">Cell membrane</keyword>
<dbReference type="SUPFAM" id="SSF55874">
    <property type="entry name" value="ATPase domain of HSP90 chaperone/DNA topoisomerase II/histidine kinase"/>
    <property type="match status" value="1"/>
</dbReference>
<dbReference type="PROSITE" id="PS50109">
    <property type="entry name" value="HIS_KIN"/>
    <property type="match status" value="1"/>
</dbReference>
<evidence type="ECO:0000313" key="19">
    <source>
        <dbReference type="Proteomes" id="UP000256845"/>
    </source>
</evidence>
<evidence type="ECO:0000256" key="11">
    <source>
        <dbReference type="ARBA" id="ARBA00022840"/>
    </source>
</evidence>
<gene>
    <name evidence="18" type="ORF">DFP90_1011111</name>
</gene>
<comment type="catalytic activity">
    <reaction evidence="1">
        <text>ATP + protein L-histidine = ADP + protein N-phospho-L-histidine.</text>
        <dbReference type="EC" id="2.7.13.3"/>
    </reaction>
</comment>
<dbReference type="GO" id="GO:0000155">
    <property type="term" value="F:phosphorelay sensor kinase activity"/>
    <property type="evidence" value="ECO:0007669"/>
    <property type="project" value="InterPro"/>
</dbReference>
<evidence type="ECO:0000256" key="4">
    <source>
        <dbReference type="ARBA" id="ARBA00022475"/>
    </source>
</evidence>
<feature type="transmembrane region" description="Helical" evidence="15">
    <location>
        <begin position="159"/>
        <end position="180"/>
    </location>
</feature>
<dbReference type="InterPro" id="IPR036890">
    <property type="entry name" value="HATPase_C_sf"/>
</dbReference>
<keyword evidence="5" id="KW-0997">Cell inner membrane</keyword>
<dbReference type="Gene3D" id="6.10.340.10">
    <property type="match status" value="1"/>
</dbReference>
<dbReference type="Pfam" id="PF02518">
    <property type="entry name" value="HATPase_c"/>
    <property type="match status" value="1"/>
</dbReference>
<comment type="subcellular location">
    <subcellularLocation>
        <location evidence="2">Cell inner membrane</location>
        <topology evidence="2">Multi-pass membrane protein</topology>
    </subcellularLocation>
</comment>
<dbReference type="InterPro" id="IPR003661">
    <property type="entry name" value="HisK_dim/P_dom"/>
</dbReference>
<keyword evidence="9" id="KW-0547">Nucleotide-binding</keyword>
<dbReference type="InterPro" id="IPR004358">
    <property type="entry name" value="Sig_transdc_His_kin-like_C"/>
</dbReference>
<dbReference type="GO" id="GO:0005524">
    <property type="term" value="F:ATP binding"/>
    <property type="evidence" value="ECO:0007669"/>
    <property type="project" value="UniProtKB-KW"/>
</dbReference>
<dbReference type="Gene3D" id="1.10.287.130">
    <property type="match status" value="1"/>
</dbReference>
<evidence type="ECO:0000256" key="5">
    <source>
        <dbReference type="ARBA" id="ARBA00022519"/>
    </source>
</evidence>